<organism evidence="1">
    <name type="scientific">Megaviridae environmental sample</name>
    <dbReference type="NCBI Taxonomy" id="1737588"/>
    <lineage>
        <taxon>Viruses</taxon>
        <taxon>Varidnaviria</taxon>
        <taxon>Bamfordvirae</taxon>
        <taxon>Nucleocytoviricota</taxon>
        <taxon>Megaviricetes</taxon>
        <taxon>Imitervirales</taxon>
        <taxon>Mimiviridae</taxon>
        <taxon>environmental samples</taxon>
    </lineage>
</organism>
<name>A0A5J6VKK5_9VIRU</name>
<accession>A0A5J6VKK5</accession>
<protein>
    <submittedName>
        <fullName evidence="1">Uncharacterized protein</fullName>
    </submittedName>
</protein>
<evidence type="ECO:0000313" key="1">
    <source>
        <dbReference type="EMBL" id="QFG74716.1"/>
    </source>
</evidence>
<sequence length="218" mass="25406">MTKIYSSQDNKWYTYEPNKNVVYLIGHGFNGNKEILENLGFKVYMLYLSDYDKYPDNWQNNKWYTETLCPKNYKNLASLVDNIIMTDFYDLIRYNEGPGIVITGSRGGQITLSRFLKYWRGPSICLNGGCIADISITDAPIAMLTGGNDYFRSKDLDYTIQRFSDWKDRLHIYHNHQDDHSLPSYNEGVVHLINKLLYTSFDVRLGNDVVTYDQPKKT</sequence>
<dbReference type="EMBL" id="MN448290">
    <property type="protein sequence ID" value="QFG74716.1"/>
    <property type="molecule type" value="Genomic_DNA"/>
</dbReference>
<reference evidence="1" key="1">
    <citation type="journal article" date="2019" name="Philos. Trans. R. Soc. Lond., B, Biol. Sci.">
        <title>Targeted metagenomic recovery of four divergent viruses reveals shared and distinctive characteristics of giant viruses of marine eukaryotes.</title>
        <authorList>
            <person name="Needham D.M."/>
            <person name="Poirier C."/>
            <person name="Hehenberger E."/>
            <person name="Jimenez V."/>
            <person name="Swalwell J.E."/>
            <person name="Santoro A.E."/>
            <person name="Worden A.Z."/>
        </authorList>
    </citation>
    <scope>NUCLEOTIDE SEQUENCE</scope>
    <source>
        <strain evidence="1">MPacV-611</strain>
    </source>
</reference>
<proteinExistence type="predicted"/>